<dbReference type="InterPro" id="IPR051713">
    <property type="entry name" value="T-cell_Activation_Regulation"/>
</dbReference>
<accession>A0A2I4D1D0</accession>
<dbReference type="InParanoid" id="A0A2I4D1D0"/>
<dbReference type="KEGG" id="alim:106534095"/>
<evidence type="ECO:0000256" key="4">
    <source>
        <dbReference type="ARBA" id="ARBA00022729"/>
    </source>
</evidence>
<dbReference type="PROSITE" id="PS50835">
    <property type="entry name" value="IG_LIKE"/>
    <property type="match status" value="1"/>
</dbReference>
<dbReference type="OrthoDB" id="8434564at2759"/>
<evidence type="ECO:0000256" key="5">
    <source>
        <dbReference type="ARBA" id="ARBA00022989"/>
    </source>
</evidence>
<comment type="subcellular location">
    <subcellularLocation>
        <location evidence="1">Cell membrane</location>
        <topology evidence="1">Single-pass type I membrane protein</topology>
    </subcellularLocation>
</comment>
<dbReference type="Gene3D" id="2.60.40.10">
    <property type="entry name" value="Immunoglobulins"/>
    <property type="match status" value="2"/>
</dbReference>
<dbReference type="GO" id="GO:0009897">
    <property type="term" value="C:external side of plasma membrane"/>
    <property type="evidence" value="ECO:0007669"/>
    <property type="project" value="TreeGrafter"/>
</dbReference>
<keyword evidence="13" id="KW-1185">Reference proteome</keyword>
<dbReference type="Pfam" id="PF07654">
    <property type="entry name" value="C1-set"/>
    <property type="match status" value="1"/>
</dbReference>
<keyword evidence="10" id="KW-0393">Immunoglobulin domain</keyword>
<gene>
    <name evidence="14" type="primary">LOC106534095</name>
</gene>
<organism evidence="13 14">
    <name type="scientific">Austrofundulus limnaeus</name>
    <name type="common">Annual killifish</name>
    <dbReference type="NCBI Taxonomy" id="52670"/>
    <lineage>
        <taxon>Eukaryota</taxon>
        <taxon>Metazoa</taxon>
        <taxon>Chordata</taxon>
        <taxon>Craniata</taxon>
        <taxon>Vertebrata</taxon>
        <taxon>Euteleostomi</taxon>
        <taxon>Actinopterygii</taxon>
        <taxon>Neopterygii</taxon>
        <taxon>Teleostei</taxon>
        <taxon>Neoteleostei</taxon>
        <taxon>Acanthomorphata</taxon>
        <taxon>Ovalentaria</taxon>
        <taxon>Atherinomorphae</taxon>
        <taxon>Cyprinodontiformes</taxon>
        <taxon>Rivulidae</taxon>
        <taxon>Austrofundulus</taxon>
    </lineage>
</organism>
<dbReference type="GO" id="GO:0042130">
    <property type="term" value="P:negative regulation of T cell proliferation"/>
    <property type="evidence" value="ECO:0007669"/>
    <property type="project" value="TreeGrafter"/>
</dbReference>
<evidence type="ECO:0000313" key="14">
    <source>
        <dbReference type="RefSeq" id="XP_013886061.1"/>
    </source>
</evidence>
<evidence type="ECO:0000256" key="8">
    <source>
        <dbReference type="ARBA" id="ARBA00023170"/>
    </source>
</evidence>
<evidence type="ECO:0000259" key="12">
    <source>
        <dbReference type="PROSITE" id="PS50835"/>
    </source>
</evidence>
<protein>
    <submittedName>
        <fullName evidence="14">Uncharacterized protein LOC106534095</fullName>
    </submittedName>
</protein>
<evidence type="ECO:0000256" key="2">
    <source>
        <dbReference type="ARBA" id="ARBA00022475"/>
    </source>
</evidence>
<dbReference type="PANTHER" id="PTHR25466">
    <property type="entry name" value="T-LYMPHOCYTE ACTIVATION ANTIGEN"/>
    <property type="match status" value="1"/>
</dbReference>
<sequence length="249" mass="28081">MMKATSPSSAPRIHWGLVGVFVFCFNLAAYFAANNDVALQTKFWVSANCGETVNLMCNATAPQPWNIDIKKFFWQFENKTCEYGQNPTDSEFWCGSTNTTFSRTITLTLRNVTPADEGKYLCKLHSTMGSWNNGSQLRIEGCVGKSETSKNDSYVKCSFEGVYPSGVVHWFWGNKNLTDVASVTETKDKQNRFNIRSTIKLREGHQREPYNCSLWSPSLGRYLVTLNSGCLIKLQWICVVVMVVVSLVM</sequence>
<keyword evidence="6 11" id="KW-0472">Membrane</keyword>
<evidence type="ECO:0000256" key="11">
    <source>
        <dbReference type="SAM" id="Phobius"/>
    </source>
</evidence>
<name>A0A2I4D1D0_AUSLI</name>
<dbReference type="GeneID" id="106534095"/>
<evidence type="ECO:0000256" key="6">
    <source>
        <dbReference type="ARBA" id="ARBA00023136"/>
    </source>
</evidence>
<dbReference type="GO" id="GO:0042102">
    <property type="term" value="P:positive regulation of T cell proliferation"/>
    <property type="evidence" value="ECO:0007669"/>
    <property type="project" value="TreeGrafter"/>
</dbReference>
<dbReference type="AlphaFoldDB" id="A0A2I4D1D0"/>
<dbReference type="RefSeq" id="XP_013886061.1">
    <property type="nucleotide sequence ID" value="XM_014030607.1"/>
</dbReference>
<dbReference type="GO" id="GO:0007166">
    <property type="term" value="P:cell surface receptor signaling pathway"/>
    <property type="evidence" value="ECO:0007669"/>
    <property type="project" value="TreeGrafter"/>
</dbReference>
<dbReference type="InterPro" id="IPR003599">
    <property type="entry name" value="Ig_sub"/>
</dbReference>
<keyword evidence="7" id="KW-1015">Disulfide bond</keyword>
<keyword evidence="9" id="KW-0325">Glycoprotein</keyword>
<dbReference type="GO" id="GO:0006955">
    <property type="term" value="P:immune response"/>
    <property type="evidence" value="ECO:0007669"/>
    <property type="project" value="TreeGrafter"/>
</dbReference>
<dbReference type="InterPro" id="IPR003597">
    <property type="entry name" value="Ig_C1-set"/>
</dbReference>
<dbReference type="GO" id="GO:0071222">
    <property type="term" value="P:cellular response to lipopolysaccharide"/>
    <property type="evidence" value="ECO:0007669"/>
    <property type="project" value="TreeGrafter"/>
</dbReference>
<dbReference type="Proteomes" id="UP000192220">
    <property type="component" value="Unplaced"/>
</dbReference>
<feature type="transmembrane region" description="Helical" evidence="11">
    <location>
        <begin position="12"/>
        <end position="33"/>
    </location>
</feature>
<dbReference type="SUPFAM" id="SSF48726">
    <property type="entry name" value="Immunoglobulin"/>
    <property type="match status" value="2"/>
</dbReference>
<keyword evidence="8" id="KW-0675">Receptor</keyword>
<evidence type="ECO:0000256" key="10">
    <source>
        <dbReference type="ARBA" id="ARBA00023319"/>
    </source>
</evidence>
<dbReference type="InterPro" id="IPR036179">
    <property type="entry name" value="Ig-like_dom_sf"/>
</dbReference>
<keyword evidence="5 11" id="KW-1133">Transmembrane helix</keyword>
<evidence type="ECO:0000313" key="13">
    <source>
        <dbReference type="Proteomes" id="UP000192220"/>
    </source>
</evidence>
<keyword evidence="4" id="KW-0732">Signal</keyword>
<evidence type="ECO:0000256" key="1">
    <source>
        <dbReference type="ARBA" id="ARBA00004251"/>
    </source>
</evidence>
<dbReference type="GO" id="GO:0031295">
    <property type="term" value="P:T cell costimulation"/>
    <property type="evidence" value="ECO:0007669"/>
    <property type="project" value="TreeGrafter"/>
</dbReference>
<dbReference type="Pfam" id="PF07686">
    <property type="entry name" value="V-set"/>
    <property type="match status" value="1"/>
</dbReference>
<dbReference type="PANTHER" id="PTHR25466:SF9">
    <property type="entry name" value="FIBRONECTIN TYPE-III DOMAIN-CONTAINING PROTEIN"/>
    <property type="match status" value="1"/>
</dbReference>
<feature type="domain" description="Ig-like" evidence="12">
    <location>
        <begin position="50"/>
        <end position="140"/>
    </location>
</feature>
<dbReference type="SMART" id="SM00409">
    <property type="entry name" value="IG"/>
    <property type="match status" value="1"/>
</dbReference>
<dbReference type="InterPro" id="IPR007110">
    <property type="entry name" value="Ig-like_dom"/>
</dbReference>
<keyword evidence="3 11" id="KW-0812">Transmembrane</keyword>
<dbReference type="InterPro" id="IPR013783">
    <property type="entry name" value="Ig-like_fold"/>
</dbReference>
<evidence type="ECO:0000256" key="9">
    <source>
        <dbReference type="ARBA" id="ARBA00023180"/>
    </source>
</evidence>
<evidence type="ECO:0000256" key="3">
    <source>
        <dbReference type="ARBA" id="ARBA00022692"/>
    </source>
</evidence>
<reference evidence="14" key="1">
    <citation type="submission" date="2025-08" db="UniProtKB">
        <authorList>
            <consortium name="RefSeq"/>
        </authorList>
    </citation>
    <scope>IDENTIFICATION</scope>
    <source>
        <strain evidence="14">Quisiro</strain>
        <tissue evidence="14">Liver</tissue>
    </source>
</reference>
<proteinExistence type="predicted"/>
<evidence type="ECO:0000256" key="7">
    <source>
        <dbReference type="ARBA" id="ARBA00023157"/>
    </source>
</evidence>
<dbReference type="InterPro" id="IPR013106">
    <property type="entry name" value="Ig_V-set"/>
</dbReference>
<keyword evidence="2" id="KW-1003">Cell membrane</keyword>